<dbReference type="Proteomes" id="UP001597294">
    <property type="component" value="Unassembled WGS sequence"/>
</dbReference>
<comment type="caution">
    <text evidence="1">The sequence shown here is derived from an EMBL/GenBank/DDBJ whole genome shotgun (WGS) entry which is preliminary data.</text>
</comment>
<organism evidence="1 2">
    <name type="scientific">Kiloniella antarctica</name>
    <dbReference type="NCBI Taxonomy" id="1550907"/>
    <lineage>
        <taxon>Bacteria</taxon>
        <taxon>Pseudomonadati</taxon>
        <taxon>Pseudomonadota</taxon>
        <taxon>Alphaproteobacteria</taxon>
        <taxon>Rhodospirillales</taxon>
        <taxon>Kiloniellaceae</taxon>
        <taxon>Kiloniella</taxon>
    </lineage>
</organism>
<gene>
    <name evidence="1" type="ORF">ACFSKO_11340</name>
</gene>
<evidence type="ECO:0000313" key="1">
    <source>
        <dbReference type="EMBL" id="MFD2206214.1"/>
    </source>
</evidence>
<name>A0ABW5BKZ1_9PROT</name>
<dbReference type="RefSeq" id="WP_380251571.1">
    <property type="nucleotide sequence ID" value="NZ_JBHUII010000004.1"/>
</dbReference>
<reference evidence="2" key="1">
    <citation type="journal article" date="2019" name="Int. J. Syst. Evol. Microbiol.">
        <title>The Global Catalogue of Microorganisms (GCM) 10K type strain sequencing project: providing services to taxonomists for standard genome sequencing and annotation.</title>
        <authorList>
            <consortium name="The Broad Institute Genomics Platform"/>
            <consortium name="The Broad Institute Genome Sequencing Center for Infectious Disease"/>
            <person name="Wu L."/>
            <person name="Ma J."/>
        </authorList>
    </citation>
    <scope>NUCLEOTIDE SEQUENCE [LARGE SCALE GENOMIC DNA]</scope>
    <source>
        <strain evidence="2">CGMCC 4.7192</strain>
    </source>
</reference>
<accession>A0ABW5BKZ1</accession>
<protein>
    <submittedName>
        <fullName evidence="1">Uncharacterized protein</fullName>
    </submittedName>
</protein>
<proteinExistence type="predicted"/>
<keyword evidence="2" id="KW-1185">Reference proteome</keyword>
<sequence>MGKYYTLKGFGDIYLEDSYLLNIEKSKSQISFTTEIVLLESHPSYHPPKTGEQYCYKLGKILFEDLKSLNWLVKDLKFTVDINGSKDLGNIDVFTYTSDEYYLEGGWGEVKIISLPPRLIWV</sequence>
<evidence type="ECO:0000313" key="2">
    <source>
        <dbReference type="Proteomes" id="UP001597294"/>
    </source>
</evidence>
<dbReference type="EMBL" id="JBHUII010000004">
    <property type="protein sequence ID" value="MFD2206214.1"/>
    <property type="molecule type" value="Genomic_DNA"/>
</dbReference>